<keyword evidence="2" id="KW-0378">Hydrolase</keyword>
<gene>
    <name evidence="6" type="ORF">Tci_021009</name>
</gene>
<dbReference type="PROSITE" id="PS50994">
    <property type="entry name" value="INTEGRASE"/>
    <property type="match status" value="1"/>
</dbReference>
<evidence type="ECO:0000313" key="6">
    <source>
        <dbReference type="EMBL" id="GEU49031.1"/>
    </source>
</evidence>
<feature type="domain" description="Integrase catalytic" evidence="5">
    <location>
        <begin position="329"/>
        <end position="497"/>
    </location>
</feature>
<dbReference type="PANTHER" id="PTHR42648:SF32">
    <property type="entry name" value="RIBONUCLEASE H-LIKE DOMAIN, GAG-PRE-INTEGRASE DOMAIN PROTEIN-RELATED"/>
    <property type="match status" value="1"/>
</dbReference>
<accession>A0A699GQ72</accession>
<sequence length="1271" mass="145530">DANVYAFLANQPNGSQLVHEDLEQIHEDDLKEMDLKWQLALMCMRARRYFQRSGKKITINKGDTAGYDKTKVECFNCHKMGHFLREFKSPRNQESRARNQDSSRNTVNVEDTSFEAMVAIDEAGFDWSYMADDEVPTNMALMDFSDSKVQNRKTCSNTCLKSFEALKTQYDNLRIEFNKSEFDLATYKRGLASVKEPLVFYKKNEVVFCDQIIVLKRDALFRDSETIALNLKIEKVKKEKESNHIKINNFENASKSLDKLIGSQIIDNSRTGLWFTRYNVVAPPPTDLFAPPTIDLSNYGLREFQHPEFKGYGPKDSKSVYVDTSNEIKKGAPQDALKDQGYFDSECSRHMTGNISYLTDFKEHDGGFTWVFFLATKDETSRILKSFISEIENLVEKKVKIIRCDNETEFKNRVINELCEEKGIKREFSVATTPQQNRVAKRRNRTLIEAARAIKITSKASEIDNQERPNAESSTKTVNTVGLVNTATPTYVDYPNDPLMPNLKDAGIFDDAYDDRDEGVEADNNNLETEVYVSQPLGCVDPEFPDRMYKVEKALYGLHQAPRAWYETLSTYVFYNGFRRETIDKTLFIKKIKDYILLVQVYVDDIIFGFIKRSLSTEFEQFMHKRFQMSSMGELNFFLGLVKSASTPMKTHKPLLKDAARTDVDVYLYSDYAGASLDRKSTTGGCQFLGLKLKWYLINDGYADLVQHAGQTETGKELSNPLMAGSLPKTTLPTQLVLNVVSAVQLLLNAAKSDGFEQIVDFLNANQIKYALMACLKLNDAEGTSCLTNAVIFEELARMGAKTTSWNEFSSTMTSAIICLANNQKFNFSKYILDNLKKNLEAGVPFYIFPRKHKPRRKEKKERKEIEVSPTELPIEEHVPTPFNDPLPSEMKSSHQAKIAVLECRVEKLEEQNMSLTKKLKSFNSKVKSLVFKESVVDQEKSSKQGRKVIDIDADAEVNLENVYNLDLDHEETVLSMQDVTDADGKEFAEEMVEVITTAKIIVDEVSTAGGELNVANKEPVSAAPTNITTARPSEAIKTTVDISTTHKAKGIVFMMWRTQIAIDEEVARRIEAEWNANMQDNIDWNKVVEQNMAGFKMEFFKGMIYKEIRPLFKEEYNKVQTFFKKGLEMDAEKIKAPIKRTRKEEVEKDQTAKKQKGDELEKENAEKQHLEEQQEAEQLKRNSEIVPDDEDIEDLEVLWKIVKDRFNKSQPKEVLDVFLWHTLKMFNKVRLQVDYEVEMAYDLLRLGRIVRNYGLLKLSATFQLNATGVD</sequence>
<dbReference type="InterPro" id="IPR012337">
    <property type="entry name" value="RNaseH-like_sf"/>
</dbReference>
<keyword evidence="3" id="KW-0175">Coiled coil</keyword>
<feature type="compositionally biased region" description="Basic and acidic residues" evidence="4">
    <location>
        <begin position="1143"/>
        <end position="1171"/>
    </location>
</feature>
<dbReference type="AlphaFoldDB" id="A0A699GQ72"/>
<evidence type="ECO:0000259" key="5">
    <source>
        <dbReference type="PROSITE" id="PS50994"/>
    </source>
</evidence>
<feature type="coiled-coil region" evidence="3">
    <location>
        <begin position="892"/>
        <end position="926"/>
    </location>
</feature>
<dbReference type="InterPro" id="IPR036397">
    <property type="entry name" value="RNaseH_sf"/>
</dbReference>
<proteinExistence type="predicted"/>
<dbReference type="GO" id="GO:0003676">
    <property type="term" value="F:nucleic acid binding"/>
    <property type="evidence" value="ECO:0007669"/>
    <property type="project" value="InterPro"/>
</dbReference>
<reference evidence="6" key="1">
    <citation type="journal article" date="2019" name="Sci. Rep.">
        <title>Draft genome of Tanacetum cinerariifolium, the natural source of mosquito coil.</title>
        <authorList>
            <person name="Yamashiro T."/>
            <person name="Shiraishi A."/>
            <person name="Satake H."/>
            <person name="Nakayama K."/>
        </authorList>
    </citation>
    <scope>NUCLEOTIDE SEQUENCE</scope>
</reference>
<dbReference type="EMBL" id="BKCJ010002507">
    <property type="protein sequence ID" value="GEU49031.1"/>
    <property type="molecule type" value="Genomic_DNA"/>
</dbReference>
<comment type="caution">
    <text evidence="6">The sequence shown here is derived from an EMBL/GenBank/DDBJ whole genome shotgun (WGS) entry which is preliminary data.</text>
</comment>
<dbReference type="GO" id="GO:0016787">
    <property type="term" value="F:hydrolase activity"/>
    <property type="evidence" value="ECO:0007669"/>
    <property type="project" value="UniProtKB-KW"/>
</dbReference>
<evidence type="ECO:0000256" key="4">
    <source>
        <dbReference type="SAM" id="MobiDB-lite"/>
    </source>
</evidence>
<dbReference type="PANTHER" id="PTHR42648">
    <property type="entry name" value="TRANSPOSASE, PUTATIVE-RELATED"/>
    <property type="match status" value="1"/>
</dbReference>
<dbReference type="GO" id="GO:0015074">
    <property type="term" value="P:DNA integration"/>
    <property type="evidence" value="ECO:0007669"/>
    <property type="project" value="InterPro"/>
</dbReference>
<dbReference type="Gene3D" id="3.30.420.10">
    <property type="entry name" value="Ribonuclease H-like superfamily/Ribonuclease H"/>
    <property type="match status" value="1"/>
</dbReference>
<protein>
    <submittedName>
        <fullName evidence="6">Ribonuclease H-like domain, reverse transcriptase, RNA-dependent DNA polymerase</fullName>
    </submittedName>
</protein>
<dbReference type="InterPro" id="IPR039537">
    <property type="entry name" value="Retrotran_Ty1/copia-like"/>
</dbReference>
<keyword evidence="6" id="KW-0695">RNA-directed DNA polymerase</keyword>
<name>A0A699GQ72_TANCI</name>
<feature type="non-terminal residue" evidence="6">
    <location>
        <position position="1"/>
    </location>
</feature>
<organism evidence="6">
    <name type="scientific">Tanacetum cinerariifolium</name>
    <name type="common">Dalmatian daisy</name>
    <name type="synonym">Chrysanthemum cinerariifolium</name>
    <dbReference type="NCBI Taxonomy" id="118510"/>
    <lineage>
        <taxon>Eukaryota</taxon>
        <taxon>Viridiplantae</taxon>
        <taxon>Streptophyta</taxon>
        <taxon>Embryophyta</taxon>
        <taxon>Tracheophyta</taxon>
        <taxon>Spermatophyta</taxon>
        <taxon>Magnoliopsida</taxon>
        <taxon>eudicotyledons</taxon>
        <taxon>Gunneridae</taxon>
        <taxon>Pentapetalae</taxon>
        <taxon>asterids</taxon>
        <taxon>campanulids</taxon>
        <taxon>Asterales</taxon>
        <taxon>Asteraceae</taxon>
        <taxon>Asteroideae</taxon>
        <taxon>Anthemideae</taxon>
        <taxon>Anthemidinae</taxon>
        <taxon>Tanacetum</taxon>
    </lineage>
</organism>
<keyword evidence="6" id="KW-0808">Transferase</keyword>
<keyword evidence="6" id="KW-0548">Nucleotidyltransferase</keyword>
<feature type="region of interest" description="Disordered" evidence="4">
    <location>
        <begin position="1142"/>
        <end position="1171"/>
    </location>
</feature>
<dbReference type="GO" id="GO:0046872">
    <property type="term" value="F:metal ion binding"/>
    <property type="evidence" value="ECO:0007669"/>
    <property type="project" value="UniProtKB-KW"/>
</dbReference>
<evidence type="ECO:0000256" key="1">
    <source>
        <dbReference type="ARBA" id="ARBA00022723"/>
    </source>
</evidence>
<keyword evidence="1" id="KW-0479">Metal-binding</keyword>
<dbReference type="Pfam" id="PF07727">
    <property type="entry name" value="RVT_2"/>
    <property type="match status" value="1"/>
</dbReference>
<evidence type="ECO:0000256" key="2">
    <source>
        <dbReference type="ARBA" id="ARBA00022801"/>
    </source>
</evidence>
<dbReference type="InterPro" id="IPR013103">
    <property type="entry name" value="RVT_2"/>
</dbReference>
<dbReference type="GO" id="GO:0003964">
    <property type="term" value="F:RNA-directed DNA polymerase activity"/>
    <property type="evidence" value="ECO:0007669"/>
    <property type="project" value="UniProtKB-KW"/>
</dbReference>
<dbReference type="SUPFAM" id="SSF53098">
    <property type="entry name" value="Ribonuclease H-like"/>
    <property type="match status" value="1"/>
</dbReference>
<evidence type="ECO:0000256" key="3">
    <source>
        <dbReference type="SAM" id="Coils"/>
    </source>
</evidence>
<dbReference type="InterPro" id="IPR001584">
    <property type="entry name" value="Integrase_cat-core"/>
</dbReference>